<dbReference type="EMBL" id="VCAU01000009">
    <property type="protein sequence ID" value="KAF9892985.1"/>
    <property type="molecule type" value="Genomic_DNA"/>
</dbReference>
<dbReference type="Proteomes" id="UP001194746">
    <property type="component" value="Unassembled WGS sequence"/>
</dbReference>
<keyword evidence="2" id="KW-1185">Reference proteome</keyword>
<dbReference type="PANTHER" id="PTHR37540:SF5">
    <property type="entry name" value="TRANSCRIPTION FACTOR DOMAIN-CONTAINING PROTEIN"/>
    <property type="match status" value="1"/>
</dbReference>
<dbReference type="PANTHER" id="PTHR37540">
    <property type="entry name" value="TRANSCRIPTION FACTOR (ACR-2), PUTATIVE-RELATED-RELATED"/>
    <property type="match status" value="1"/>
</dbReference>
<protein>
    <submittedName>
        <fullName evidence="1">Uncharacterized protein</fullName>
    </submittedName>
</protein>
<reference evidence="1" key="1">
    <citation type="journal article" date="2019" name="Beilstein J. Org. Chem.">
        <title>Nanangenines: drimane sesquiterpenoids as the dominant metabolite cohort of a novel Australian fungus, Aspergillus nanangensis.</title>
        <authorList>
            <person name="Lacey H.J."/>
            <person name="Gilchrist C.L.M."/>
            <person name="Crombie A."/>
            <person name="Kalaitzis J.A."/>
            <person name="Vuong D."/>
            <person name="Rutledge P.J."/>
            <person name="Turner P."/>
            <person name="Pitt J.I."/>
            <person name="Lacey E."/>
            <person name="Chooi Y.H."/>
            <person name="Piggott A.M."/>
        </authorList>
    </citation>
    <scope>NUCLEOTIDE SEQUENCE</scope>
    <source>
        <strain evidence="1">MST-FP2251</strain>
    </source>
</reference>
<sequence>MEQPALTFVNTTGASSLSPLAAKRMRAHITKTNFAKRRQTAATKSGPREQFKEARTLEKTPDIIPTVPDPPRDATAFHQLQELVFLEGRHSPGSASEAAWFQLIASDPVLMEASLAVAVRYWSPEGAWQLKASRHSYTAVHLLQERIMATGARTDGVLGAVLTMAFGATLEQDSVAWEIHIDGLAHMIEERKSPAAVHPPPSWLIDLIVQSVMFHAIIPYIWDSVNAIFGFPRLYHGRVLDALMDHDDRRIILLVKALCDSVIHLRKQIDSHHLHPLDPPSVAREIEEPLSQLRYKVRALRTIDDLYVQSTARAIELVLYLLWPSQSSGAHLTLLAGELKEAICRLPIKGCSYMNLTSFPLMIGAVAADEDSLPRRWFVDRLAREVRAVQLRGWKRPFGGLQEKLGGESSGLMGRFDALWRELQGED</sequence>
<dbReference type="AlphaFoldDB" id="A0AAD4CUJ0"/>
<dbReference type="InterPro" id="IPR021858">
    <property type="entry name" value="Fun_TF"/>
</dbReference>
<evidence type="ECO:0000313" key="2">
    <source>
        <dbReference type="Proteomes" id="UP001194746"/>
    </source>
</evidence>
<proteinExistence type="predicted"/>
<gene>
    <name evidence="1" type="ORF">FE257_012396</name>
</gene>
<organism evidence="1 2">
    <name type="scientific">Aspergillus nanangensis</name>
    <dbReference type="NCBI Taxonomy" id="2582783"/>
    <lineage>
        <taxon>Eukaryota</taxon>
        <taxon>Fungi</taxon>
        <taxon>Dikarya</taxon>
        <taxon>Ascomycota</taxon>
        <taxon>Pezizomycotina</taxon>
        <taxon>Eurotiomycetes</taxon>
        <taxon>Eurotiomycetidae</taxon>
        <taxon>Eurotiales</taxon>
        <taxon>Aspergillaceae</taxon>
        <taxon>Aspergillus</taxon>
        <taxon>Aspergillus subgen. Circumdati</taxon>
    </lineage>
</organism>
<dbReference type="Pfam" id="PF11951">
    <property type="entry name" value="Fungal_trans_2"/>
    <property type="match status" value="1"/>
</dbReference>
<comment type="caution">
    <text evidence="1">The sequence shown here is derived from an EMBL/GenBank/DDBJ whole genome shotgun (WGS) entry which is preliminary data.</text>
</comment>
<name>A0AAD4CUJ0_ASPNN</name>
<reference evidence="1" key="2">
    <citation type="submission" date="2020-02" db="EMBL/GenBank/DDBJ databases">
        <authorList>
            <person name="Gilchrist C.L.M."/>
            <person name="Chooi Y.-H."/>
        </authorList>
    </citation>
    <scope>NUCLEOTIDE SEQUENCE</scope>
    <source>
        <strain evidence="1">MST-FP2251</strain>
    </source>
</reference>
<accession>A0AAD4CUJ0</accession>
<evidence type="ECO:0000313" key="1">
    <source>
        <dbReference type="EMBL" id="KAF9892985.1"/>
    </source>
</evidence>